<keyword evidence="16" id="KW-1185">Reference proteome</keyword>
<feature type="chain" id="PRO_5009236417" description="Protein SOP4" evidence="14">
    <location>
        <begin position="19"/>
        <end position="242"/>
    </location>
</feature>
<keyword evidence="11" id="KW-0472">Membrane</keyword>
<dbReference type="InterPro" id="IPR031395">
    <property type="entry name" value="Sop4"/>
</dbReference>
<gene>
    <name evidence="15" type="ORF">LAMI_0G07800G</name>
</gene>
<keyword evidence="9" id="KW-0653">Protein transport</keyword>
<dbReference type="OrthoDB" id="27095at2759"/>
<evidence type="ECO:0000256" key="11">
    <source>
        <dbReference type="ARBA" id="ARBA00023136"/>
    </source>
</evidence>
<dbReference type="GO" id="GO:0005789">
    <property type="term" value="C:endoplasmic reticulum membrane"/>
    <property type="evidence" value="ECO:0007669"/>
    <property type="project" value="UniProtKB-SubCell"/>
</dbReference>
<dbReference type="Pfam" id="PF17081">
    <property type="entry name" value="SOP4"/>
    <property type="match status" value="1"/>
</dbReference>
<dbReference type="STRING" id="1230905.A0A1G4K9R9"/>
<keyword evidence="5" id="KW-0813">Transport</keyword>
<evidence type="ECO:0000256" key="4">
    <source>
        <dbReference type="ARBA" id="ARBA00020106"/>
    </source>
</evidence>
<evidence type="ECO:0000256" key="3">
    <source>
        <dbReference type="ARBA" id="ARBA00007486"/>
    </source>
</evidence>
<dbReference type="Proteomes" id="UP000191024">
    <property type="component" value="Chromosome G"/>
</dbReference>
<protein>
    <recommendedName>
        <fullName evidence="4">Protein SOP4</fullName>
    </recommendedName>
</protein>
<evidence type="ECO:0000256" key="7">
    <source>
        <dbReference type="ARBA" id="ARBA00022729"/>
    </source>
</evidence>
<dbReference type="EMBL" id="LT598469">
    <property type="protein sequence ID" value="SCV00863.1"/>
    <property type="molecule type" value="Genomic_DNA"/>
</dbReference>
<keyword evidence="6" id="KW-0812">Transmembrane</keyword>
<evidence type="ECO:0000313" key="16">
    <source>
        <dbReference type="Proteomes" id="UP000191024"/>
    </source>
</evidence>
<accession>A0A1G4K9R9</accession>
<feature type="region of interest" description="Disordered" evidence="13">
    <location>
        <begin position="216"/>
        <end position="242"/>
    </location>
</feature>
<feature type="signal peptide" evidence="14">
    <location>
        <begin position="1"/>
        <end position="18"/>
    </location>
</feature>
<evidence type="ECO:0000256" key="12">
    <source>
        <dbReference type="ARBA" id="ARBA00023180"/>
    </source>
</evidence>
<name>A0A1G4K9R9_9SACH</name>
<evidence type="ECO:0000256" key="2">
    <source>
        <dbReference type="ARBA" id="ARBA00004115"/>
    </source>
</evidence>
<comment type="function">
    <text evidence="1">Involved in the export of PMA1, possibly through the monitoring or assisting of PMA1 folding and acquisition of competence to enter vesicles.</text>
</comment>
<proteinExistence type="inferred from homology"/>
<evidence type="ECO:0000256" key="6">
    <source>
        <dbReference type="ARBA" id="ARBA00022692"/>
    </source>
</evidence>
<evidence type="ECO:0000256" key="14">
    <source>
        <dbReference type="SAM" id="SignalP"/>
    </source>
</evidence>
<keyword evidence="8" id="KW-0256">Endoplasmic reticulum</keyword>
<evidence type="ECO:0000256" key="10">
    <source>
        <dbReference type="ARBA" id="ARBA00022989"/>
    </source>
</evidence>
<organism evidence="15 16">
    <name type="scientific">Lachancea mirantina</name>
    <dbReference type="NCBI Taxonomy" id="1230905"/>
    <lineage>
        <taxon>Eukaryota</taxon>
        <taxon>Fungi</taxon>
        <taxon>Dikarya</taxon>
        <taxon>Ascomycota</taxon>
        <taxon>Saccharomycotina</taxon>
        <taxon>Saccharomycetes</taxon>
        <taxon>Saccharomycetales</taxon>
        <taxon>Saccharomycetaceae</taxon>
        <taxon>Lachancea</taxon>
    </lineage>
</organism>
<evidence type="ECO:0000313" key="15">
    <source>
        <dbReference type="EMBL" id="SCV00863.1"/>
    </source>
</evidence>
<evidence type="ECO:0000256" key="1">
    <source>
        <dbReference type="ARBA" id="ARBA00002205"/>
    </source>
</evidence>
<keyword evidence="10" id="KW-1133">Transmembrane helix</keyword>
<keyword evidence="7 14" id="KW-0732">Signal</keyword>
<reference evidence="15 16" key="1">
    <citation type="submission" date="2016-03" db="EMBL/GenBank/DDBJ databases">
        <authorList>
            <person name="Devillers H."/>
        </authorList>
    </citation>
    <scope>NUCLEOTIDE SEQUENCE [LARGE SCALE GENOMIC DNA]</scope>
    <source>
        <strain evidence="15">CBS 11717</strain>
    </source>
</reference>
<dbReference type="AlphaFoldDB" id="A0A1G4K9R9"/>
<comment type="similarity">
    <text evidence="3">Belongs to the SOP4 family.</text>
</comment>
<comment type="subcellular location">
    <subcellularLocation>
        <location evidence="2">Endoplasmic reticulum membrane</location>
        <topology evidence="2">Single-pass type I membrane protein</topology>
    </subcellularLocation>
</comment>
<evidence type="ECO:0000256" key="8">
    <source>
        <dbReference type="ARBA" id="ARBA00022824"/>
    </source>
</evidence>
<evidence type="ECO:0000256" key="13">
    <source>
        <dbReference type="SAM" id="MobiDB-lite"/>
    </source>
</evidence>
<evidence type="ECO:0000256" key="9">
    <source>
        <dbReference type="ARBA" id="ARBA00022927"/>
    </source>
</evidence>
<evidence type="ECO:0000256" key="5">
    <source>
        <dbReference type="ARBA" id="ARBA00022448"/>
    </source>
</evidence>
<keyword evidence="12" id="KW-0325">Glycoprotein</keyword>
<dbReference type="GO" id="GO:0015031">
    <property type="term" value="P:protein transport"/>
    <property type="evidence" value="ECO:0007669"/>
    <property type="project" value="UniProtKB-KW"/>
</dbReference>
<sequence>MFVSTLVLLLWAFVGAQAAVIRGRLDLGGYNISQREVLRSYFSLYQVGNVTDKLYHARAKIQDEAGTFEFTDVPVSDDADTATYFALHSLSLDFNLKPNRILVEVRPSSDLDAPPTIRAYKNIFGRQNFPSPDILHPEKLEEIPASPAIVISTVNSAPLRLYVETRNQGIFQKGPLASIVNSKYKLAAVITVIMLLLFPVVLEKLDPETAKAIREQKVNQQKGHHAENPAASEIIGKESKQK</sequence>